<keyword evidence="1" id="KW-0812">Transmembrane</keyword>
<keyword evidence="1" id="KW-1133">Transmembrane helix</keyword>
<evidence type="ECO:0000313" key="3">
    <source>
        <dbReference type="Proteomes" id="UP000297295"/>
    </source>
</evidence>
<proteinExistence type="predicted"/>
<name>A0A4E0QQN2_9EURY</name>
<reference evidence="2 3" key="1">
    <citation type="submission" date="2017-11" db="EMBL/GenBank/DDBJ databases">
        <title>Isolation and Characterization of Methanogenic Archaea from Saline Meromictic Lake at Siberia.</title>
        <authorList>
            <person name="Shen Y."/>
            <person name="Huang H.-H."/>
            <person name="Lai M.-C."/>
            <person name="Chen S.-C."/>
        </authorList>
    </citation>
    <scope>NUCLEOTIDE SEQUENCE [LARGE SCALE GENOMIC DNA]</scope>
    <source>
        <strain evidence="2 3">SY-01</strain>
    </source>
</reference>
<keyword evidence="1" id="KW-0472">Membrane</keyword>
<gene>
    <name evidence="2" type="ORF">CUN85_10495</name>
</gene>
<protein>
    <submittedName>
        <fullName evidence="2">Uncharacterized protein</fullName>
    </submittedName>
</protein>
<evidence type="ECO:0000256" key="1">
    <source>
        <dbReference type="SAM" id="Phobius"/>
    </source>
</evidence>
<dbReference type="AlphaFoldDB" id="A0A4E0QQN2"/>
<accession>A0A4E0QQN2</accession>
<dbReference type="EMBL" id="PGGK01000012">
    <property type="protein sequence ID" value="TGC08056.1"/>
    <property type="molecule type" value="Genomic_DNA"/>
</dbReference>
<comment type="caution">
    <text evidence="2">The sequence shown here is derived from an EMBL/GenBank/DDBJ whole genome shotgun (WGS) entry which is preliminary data.</text>
</comment>
<evidence type="ECO:0000313" key="2">
    <source>
        <dbReference type="EMBL" id="TGC08056.1"/>
    </source>
</evidence>
<sequence>MKLEKKQRILRNQKYRNIRSRNRKINRINLLILAAGLLLLFLGQYQVASILIWTGVAISLYTILASILARRSKM</sequence>
<feature type="transmembrane region" description="Helical" evidence="1">
    <location>
        <begin position="28"/>
        <end position="45"/>
    </location>
</feature>
<keyword evidence="3" id="KW-1185">Reference proteome</keyword>
<dbReference type="RefSeq" id="WP_135390259.1">
    <property type="nucleotide sequence ID" value="NZ_PGGK01000012.1"/>
</dbReference>
<dbReference type="OrthoDB" id="384273at2157"/>
<organism evidence="2 3">
    <name type="scientific">Methanolobus halotolerans</name>
    <dbReference type="NCBI Taxonomy" id="2052935"/>
    <lineage>
        <taxon>Archaea</taxon>
        <taxon>Methanobacteriati</taxon>
        <taxon>Methanobacteriota</taxon>
        <taxon>Stenosarchaea group</taxon>
        <taxon>Methanomicrobia</taxon>
        <taxon>Methanosarcinales</taxon>
        <taxon>Methanosarcinaceae</taxon>
        <taxon>Methanolobus</taxon>
    </lineage>
</organism>
<feature type="transmembrane region" description="Helical" evidence="1">
    <location>
        <begin position="51"/>
        <end position="69"/>
    </location>
</feature>
<dbReference type="Proteomes" id="UP000297295">
    <property type="component" value="Unassembled WGS sequence"/>
</dbReference>